<dbReference type="PROSITE" id="PS51186">
    <property type="entry name" value="GNAT"/>
    <property type="match status" value="1"/>
</dbReference>
<dbReference type="CDD" id="cd04301">
    <property type="entry name" value="NAT_SF"/>
    <property type="match status" value="1"/>
</dbReference>
<sequence length="306" mass="35007">MQIREANHSDIPGILSVLKASLGETSSKKTEEVWRYKHIENPFGESLVLVAEEYNKVIGVRAFMRWQWQRGEEVYSAFRAVDTATHPEHQGKGIFKKLTLKALEFGKERGDHFVFNTPNSQSKPGYLKMGWKEVAKLKIELRALNPININKQFTYHCVGEIASSDNLIASFFQKQKKTNQLFTPKNLQYLTWRYINNPLQDYAVICNKQYFIAGYVKKRNKFKEFRLSEVICTTNGKKEAKTAILQLAKASGAQVLSIASNADIQFKTGIIGNFGPVLTYKAINLNTPELLNLQNWRYSLGDLELF</sequence>
<dbReference type="Proteomes" id="UP000190230">
    <property type="component" value="Unassembled WGS sequence"/>
</dbReference>
<dbReference type="InterPro" id="IPR000182">
    <property type="entry name" value="GNAT_dom"/>
</dbReference>
<protein>
    <submittedName>
        <fullName evidence="2">N-acetylglutamate synthase, GNAT family</fullName>
    </submittedName>
</protein>
<dbReference type="OrthoDB" id="5570877at2"/>
<name>A0A1T5APL6_9FLAO</name>
<evidence type="ECO:0000313" key="2">
    <source>
        <dbReference type="EMBL" id="SKB36799.1"/>
    </source>
</evidence>
<dbReference type="AlphaFoldDB" id="A0A1T5APL6"/>
<dbReference type="Gene3D" id="3.40.630.30">
    <property type="match status" value="1"/>
</dbReference>
<reference evidence="3" key="1">
    <citation type="submission" date="2017-02" db="EMBL/GenBank/DDBJ databases">
        <authorList>
            <person name="Varghese N."/>
            <person name="Submissions S."/>
        </authorList>
    </citation>
    <scope>NUCLEOTIDE SEQUENCE [LARGE SCALE GENOMIC DNA]</scope>
    <source>
        <strain evidence="3">DSM 23405</strain>
    </source>
</reference>
<proteinExistence type="predicted"/>
<keyword evidence="3" id="KW-1185">Reference proteome</keyword>
<dbReference type="GO" id="GO:0016747">
    <property type="term" value="F:acyltransferase activity, transferring groups other than amino-acyl groups"/>
    <property type="evidence" value="ECO:0007669"/>
    <property type="project" value="InterPro"/>
</dbReference>
<feature type="domain" description="N-acetyltransferase" evidence="1">
    <location>
        <begin position="1"/>
        <end position="156"/>
    </location>
</feature>
<dbReference type="RefSeq" id="WP_079719355.1">
    <property type="nucleotide sequence ID" value="NZ_FUYY01000001.1"/>
</dbReference>
<organism evidence="2 3">
    <name type="scientific">Salegentibacter holothuriorum</name>
    <dbReference type="NCBI Taxonomy" id="241145"/>
    <lineage>
        <taxon>Bacteria</taxon>
        <taxon>Pseudomonadati</taxon>
        <taxon>Bacteroidota</taxon>
        <taxon>Flavobacteriia</taxon>
        <taxon>Flavobacteriales</taxon>
        <taxon>Flavobacteriaceae</taxon>
        <taxon>Salegentibacter</taxon>
    </lineage>
</organism>
<evidence type="ECO:0000313" key="3">
    <source>
        <dbReference type="Proteomes" id="UP000190230"/>
    </source>
</evidence>
<dbReference type="SUPFAM" id="SSF55729">
    <property type="entry name" value="Acyl-CoA N-acyltransferases (Nat)"/>
    <property type="match status" value="1"/>
</dbReference>
<evidence type="ECO:0000259" key="1">
    <source>
        <dbReference type="PROSITE" id="PS51186"/>
    </source>
</evidence>
<dbReference type="Pfam" id="PF13527">
    <property type="entry name" value="Acetyltransf_9"/>
    <property type="match status" value="1"/>
</dbReference>
<dbReference type="EMBL" id="FUYY01000001">
    <property type="protein sequence ID" value="SKB36799.1"/>
    <property type="molecule type" value="Genomic_DNA"/>
</dbReference>
<accession>A0A1T5APL6</accession>
<dbReference type="STRING" id="241145.SAMN05660776_0758"/>
<gene>
    <name evidence="2" type="ORF">SAMN05660776_0758</name>
</gene>
<dbReference type="InterPro" id="IPR016181">
    <property type="entry name" value="Acyl_CoA_acyltransferase"/>
</dbReference>